<evidence type="ECO:0000313" key="2">
    <source>
        <dbReference type="EMBL" id="VDN41605.1"/>
    </source>
</evidence>
<dbReference type="EMBL" id="UYRT01098132">
    <property type="protein sequence ID" value="VDN41605.1"/>
    <property type="molecule type" value="Genomic_DNA"/>
</dbReference>
<protein>
    <recommendedName>
        <fullName evidence="4">Golgin subfamily A conserved domain-containing protein</fullName>
    </recommendedName>
</protein>
<evidence type="ECO:0000256" key="1">
    <source>
        <dbReference type="SAM" id="Coils"/>
    </source>
</evidence>
<proteinExistence type="predicted"/>
<organism evidence="2 3">
    <name type="scientific">Gongylonema pulchrum</name>
    <dbReference type="NCBI Taxonomy" id="637853"/>
    <lineage>
        <taxon>Eukaryota</taxon>
        <taxon>Metazoa</taxon>
        <taxon>Ecdysozoa</taxon>
        <taxon>Nematoda</taxon>
        <taxon>Chromadorea</taxon>
        <taxon>Rhabditida</taxon>
        <taxon>Spirurina</taxon>
        <taxon>Spiruromorpha</taxon>
        <taxon>Spiruroidea</taxon>
        <taxon>Gongylonematidae</taxon>
        <taxon>Gongylonema</taxon>
    </lineage>
</organism>
<dbReference type="AlphaFoldDB" id="A0A3P7NG80"/>
<gene>
    <name evidence="2" type="ORF">GPUH_LOCUS23537</name>
</gene>
<keyword evidence="1" id="KW-0175">Coiled coil</keyword>
<name>A0A3P7NG80_9BILA</name>
<dbReference type="Proteomes" id="UP000271098">
    <property type="component" value="Unassembled WGS sequence"/>
</dbReference>
<reference evidence="2 3" key="1">
    <citation type="submission" date="2018-11" db="EMBL/GenBank/DDBJ databases">
        <authorList>
            <consortium name="Pathogen Informatics"/>
        </authorList>
    </citation>
    <scope>NUCLEOTIDE SEQUENCE [LARGE SCALE GENOMIC DNA]</scope>
</reference>
<keyword evidence="3" id="KW-1185">Reference proteome</keyword>
<evidence type="ECO:0000313" key="3">
    <source>
        <dbReference type="Proteomes" id="UP000271098"/>
    </source>
</evidence>
<sequence length="126" mass="14191">MSHAEEETRAHVELELASTRIALDELRLEHRRVTQENEELRRISTLSAENEQLRNEINVLQGTLASGLNGASPSSQCSSAPPIKLNSDVIAEQLQGGFFDFLRSPGMKFEKFRYVVYMLTDLHCTA</sequence>
<accession>A0A3P7NG80</accession>
<feature type="coiled-coil region" evidence="1">
    <location>
        <begin position="9"/>
        <end position="63"/>
    </location>
</feature>
<evidence type="ECO:0008006" key="4">
    <source>
        <dbReference type="Google" id="ProtNLM"/>
    </source>
</evidence>